<dbReference type="AlphaFoldDB" id="A0A023X0W7"/>
<organism evidence="2 4">
    <name type="scientific">Rubrobacter radiotolerans</name>
    <name type="common">Arthrobacter radiotolerans</name>
    <dbReference type="NCBI Taxonomy" id="42256"/>
    <lineage>
        <taxon>Bacteria</taxon>
        <taxon>Bacillati</taxon>
        <taxon>Actinomycetota</taxon>
        <taxon>Rubrobacteria</taxon>
        <taxon>Rubrobacterales</taxon>
        <taxon>Rubrobacteraceae</taxon>
        <taxon>Rubrobacter</taxon>
    </lineage>
</organism>
<evidence type="ECO:0000256" key="1">
    <source>
        <dbReference type="SAM" id="Phobius"/>
    </source>
</evidence>
<evidence type="ECO:0000313" key="4">
    <source>
        <dbReference type="Proteomes" id="UP000025229"/>
    </source>
</evidence>
<dbReference type="HOGENOM" id="CLU_2452755_0_0_11"/>
<keyword evidence="4" id="KW-1185">Reference proteome</keyword>
<feature type="transmembrane region" description="Helical" evidence="1">
    <location>
        <begin position="6"/>
        <end position="29"/>
    </location>
</feature>
<evidence type="ECO:0000313" key="2">
    <source>
        <dbReference type="EMBL" id="AHY45645.1"/>
    </source>
</evidence>
<dbReference type="Proteomes" id="UP001281130">
    <property type="component" value="Unassembled WGS sequence"/>
</dbReference>
<evidence type="ECO:0000313" key="3">
    <source>
        <dbReference type="EMBL" id="MDX5893059.1"/>
    </source>
</evidence>
<sequence>MGILEMLLVTGLAVLPTGLIALGTAMLGAPDFGKGFGGMSVVLGVVGVAAACVLLVDTASPIAAVGGVFALIVFPLVMGWKVCRLSRGA</sequence>
<dbReference type="EMBL" id="CP007514">
    <property type="protein sequence ID" value="AHY45645.1"/>
    <property type="molecule type" value="Genomic_DNA"/>
</dbReference>
<feature type="transmembrane region" description="Helical" evidence="1">
    <location>
        <begin position="62"/>
        <end position="83"/>
    </location>
</feature>
<name>A0A023X0W7_RUBRA</name>
<dbReference type="KEGG" id="rrd:RradSPS_0362"/>
<dbReference type="RefSeq" id="WP_143533813.1">
    <property type="nucleotide sequence ID" value="NZ_CP007514.1"/>
</dbReference>
<protein>
    <submittedName>
        <fullName evidence="2">Uncharacterized protein</fullName>
    </submittedName>
</protein>
<reference evidence="2 4" key="1">
    <citation type="submission" date="2014-03" db="EMBL/GenBank/DDBJ databases">
        <title>Complete genome sequence of the Radio-Resistant Rubrobacter radiotolerans RSPS-4.</title>
        <authorList>
            <person name="Egas C.C."/>
            <person name="Barroso C.C."/>
            <person name="Froufe H.J.C."/>
            <person name="Pacheco J.J."/>
            <person name="Albuquerque L.L."/>
            <person name="da Costa M.M.S."/>
        </authorList>
    </citation>
    <scope>NUCLEOTIDE SEQUENCE [LARGE SCALE GENOMIC DNA]</scope>
    <source>
        <strain evidence="2 4">RSPS-4</strain>
    </source>
</reference>
<proteinExistence type="predicted"/>
<gene>
    <name evidence="2" type="ORF">RradSPS_0362</name>
    <name evidence="3" type="ORF">SIL72_03340</name>
</gene>
<feature type="transmembrane region" description="Helical" evidence="1">
    <location>
        <begin position="36"/>
        <end position="56"/>
    </location>
</feature>
<dbReference type="EMBL" id="JAWXXX010000001">
    <property type="protein sequence ID" value="MDX5893059.1"/>
    <property type="molecule type" value="Genomic_DNA"/>
</dbReference>
<dbReference type="STRING" id="42256.RradSPS_0362"/>
<keyword evidence="1" id="KW-0472">Membrane</keyword>
<keyword evidence="1" id="KW-1133">Transmembrane helix</keyword>
<keyword evidence="1" id="KW-0812">Transmembrane</keyword>
<accession>A0A023X0W7</accession>
<reference evidence="3" key="2">
    <citation type="submission" date="2023-11" db="EMBL/GenBank/DDBJ databases">
        <title>MicrobeMod: A computational toolkit for identifying prokaryotic methylation and restriction-modification with nanopore sequencing.</title>
        <authorList>
            <person name="Crits-Christoph A."/>
            <person name="Kang S.C."/>
            <person name="Lee H."/>
            <person name="Ostrov N."/>
        </authorList>
    </citation>
    <scope>NUCLEOTIDE SEQUENCE</scope>
    <source>
        <strain evidence="3">ATCC 51242</strain>
    </source>
</reference>
<dbReference type="Proteomes" id="UP000025229">
    <property type="component" value="Chromosome"/>
</dbReference>